<feature type="domain" description="Cytochrome c" evidence="7">
    <location>
        <begin position="405"/>
        <end position="503"/>
    </location>
</feature>
<dbReference type="GO" id="GO:0022904">
    <property type="term" value="P:respiratory electron transport chain"/>
    <property type="evidence" value="ECO:0007669"/>
    <property type="project" value="InterPro"/>
</dbReference>
<evidence type="ECO:0000256" key="2">
    <source>
        <dbReference type="ARBA" id="ARBA00022723"/>
    </source>
</evidence>
<feature type="domain" description="Cytochrome b/b6 N-terminal region profile" evidence="6">
    <location>
        <begin position="3"/>
        <end position="215"/>
    </location>
</feature>
<keyword evidence="3 4" id="KW-0408">Iron</keyword>
<evidence type="ECO:0000259" key="7">
    <source>
        <dbReference type="PROSITE" id="PS51007"/>
    </source>
</evidence>
<dbReference type="PANTHER" id="PTHR19271">
    <property type="entry name" value="CYTOCHROME B"/>
    <property type="match status" value="1"/>
</dbReference>
<keyword evidence="5" id="KW-0812">Transmembrane</keyword>
<dbReference type="InterPro" id="IPR027387">
    <property type="entry name" value="Cytb/b6-like_sf"/>
</dbReference>
<dbReference type="Pfam" id="PF00034">
    <property type="entry name" value="Cytochrom_C"/>
    <property type="match status" value="1"/>
</dbReference>
<feature type="transmembrane region" description="Helical" evidence="5">
    <location>
        <begin position="118"/>
        <end position="140"/>
    </location>
</feature>
<feature type="transmembrane region" description="Helical" evidence="5">
    <location>
        <begin position="32"/>
        <end position="55"/>
    </location>
</feature>
<dbReference type="PROSITE" id="PS51007">
    <property type="entry name" value="CYTC"/>
    <property type="match status" value="4"/>
</dbReference>
<evidence type="ECO:0000256" key="4">
    <source>
        <dbReference type="PROSITE-ProRule" id="PRU00433"/>
    </source>
</evidence>
<accession>A0A286RCQ0</accession>
<keyword evidence="5" id="KW-0472">Membrane</keyword>
<gene>
    <name evidence="8" type="ORF">THTE_1133</name>
</gene>
<dbReference type="InterPro" id="IPR009056">
    <property type="entry name" value="Cyt_c-like_dom"/>
</dbReference>
<sequence length="855" mass="95449">MSFVDWLDDRIGWRSIWRASCGGGCDAFGRCWWPICLSVIFFLLVQQAITGFFLWTHYSPSSQTAWESVYFIQYQIPLGWLLRGLHYWGAQVLVGFLGLTILIRIFTRFYTAPREWVFWTRLLLLAFALGACLTGDLLRWDQEGYAATQTRVSFLMLLPQIGGALYRLAVGGAEFGHLTLTRFFALHVAIFGIGIWLLALAHAALSRRAARAVEERPQDYPLARPDPRFPVVIQGVACLVTLIVVFLFTCQQGLPGLGSLAAWQSPAEHMGAPLGAPADTDPAHFYAAARPEWSFRGLYGFSNIFPGELKILPIFVIPGLIAILVILMPILGRWQLGHIWNILVTLVIVGGLAYFTYASYRHDWLDADFQKARAAGEEEAKRTVELIALRGGIPPAGALTLLREDPKVEGPRLYEQQCLSCHNYSGPESLKMIGDNPSAPDLYGFATREWLKGFFDPKQIASEKYFGNTRFAAGVMVRYVEERFTKLPPEDQEAVIAALSAEARLPSQREIDRRDVALIARGRQIIASQECARCHRFYDAGPVGQAPDLTGYGSREWLIGIIASPQHVHFYSLRNDRMPQFIEDAARPEKNRFSPTQVSILANFLRGDWPEKSLDGQEGEKEEGAPPPATFVLGQWEARKRDLPARPTGDRQAEARWLWEFAQCSLCHGLSLPENGIPAVSTAAPDLGGFATREWIAGLLDPKQVDSDKYFGKTAFAKGDMVEFVKGNLRELISDIGKEEFDKLIDALAAEAKKDWPDGEEPPEPDEDTLHLFEDFTCADCHKFYSVGGGSGPDLTGYGSKKWIAAFVADPKSKRFYPKTNDGMPSYHAFPETPGKNLLTKEEIDILAEFLAPKK</sequence>
<feature type="transmembrane region" description="Helical" evidence="5">
    <location>
        <begin position="339"/>
        <end position="360"/>
    </location>
</feature>
<dbReference type="Gene3D" id="1.20.810.10">
    <property type="entry name" value="Cytochrome Bc1 Complex, Chain C"/>
    <property type="match status" value="1"/>
</dbReference>
<keyword evidence="1 4" id="KW-0349">Heme</keyword>
<feature type="transmembrane region" description="Helical" evidence="5">
    <location>
        <begin position="85"/>
        <end position="106"/>
    </location>
</feature>
<dbReference type="RefSeq" id="WP_095414252.1">
    <property type="nucleotide sequence ID" value="NZ_CP018477.1"/>
</dbReference>
<feature type="transmembrane region" description="Helical" evidence="5">
    <location>
        <begin position="227"/>
        <end position="248"/>
    </location>
</feature>
<evidence type="ECO:0000313" key="8">
    <source>
        <dbReference type="EMBL" id="ASV73735.1"/>
    </source>
</evidence>
<dbReference type="GO" id="GO:0016491">
    <property type="term" value="F:oxidoreductase activity"/>
    <property type="evidence" value="ECO:0007669"/>
    <property type="project" value="InterPro"/>
</dbReference>
<dbReference type="GO" id="GO:0009055">
    <property type="term" value="F:electron transfer activity"/>
    <property type="evidence" value="ECO:0007669"/>
    <property type="project" value="InterPro"/>
</dbReference>
<evidence type="ECO:0000256" key="5">
    <source>
        <dbReference type="SAM" id="Phobius"/>
    </source>
</evidence>
<dbReference type="KEGG" id="ttf:THTE_1133"/>
<dbReference type="InterPro" id="IPR036909">
    <property type="entry name" value="Cyt_c-like_dom_sf"/>
</dbReference>
<keyword evidence="9" id="KW-1185">Reference proteome</keyword>
<evidence type="ECO:0000256" key="3">
    <source>
        <dbReference type="ARBA" id="ARBA00023004"/>
    </source>
</evidence>
<dbReference type="InterPro" id="IPR016174">
    <property type="entry name" value="Di-haem_cyt_TM"/>
</dbReference>
<dbReference type="OrthoDB" id="9804503at2"/>
<reference evidence="8 9" key="1">
    <citation type="journal article" name="Front. Microbiol.">
        <title>Sugar Metabolism of the First Thermophilic Planctomycete Thermogutta terrifontis: Comparative Genomic and Transcriptomic Approaches.</title>
        <authorList>
            <person name="Elcheninov A.G."/>
            <person name="Menzel P."/>
            <person name="Gudbergsdottir S.R."/>
            <person name="Slesarev A.I."/>
            <person name="Kadnikov V.V."/>
            <person name="Krogh A."/>
            <person name="Bonch-Osmolovskaya E.A."/>
            <person name="Peng X."/>
            <person name="Kublanov I.V."/>
        </authorList>
    </citation>
    <scope>NUCLEOTIDE SEQUENCE [LARGE SCALE GENOMIC DNA]</scope>
    <source>
        <strain evidence="8 9">R1</strain>
    </source>
</reference>
<dbReference type="AlphaFoldDB" id="A0A286RCQ0"/>
<dbReference type="PANTHER" id="PTHR19271:SF16">
    <property type="entry name" value="CYTOCHROME B"/>
    <property type="match status" value="1"/>
</dbReference>
<keyword evidence="2 4" id="KW-0479">Metal-binding</keyword>
<feature type="transmembrane region" description="Helical" evidence="5">
    <location>
        <begin position="311"/>
        <end position="332"/>
    </location>
</feature>
<dbReference type="PROSITE" id="PS51002">
    <property type="entry name" value="CYTB_NTER"/>
    <property type="match status" value="1"/>
</dbReference>
<dbReference type="Pfam" id="PF00033">
    <property type="entry name" value="Cytochrome_B"/>
    <property type="match status" value="1"/>
</dbReference>
<evidence type="ECO:0000259" key="6">
    <source>
        <dbReference type="PROSITE" id="PS51002"/>
    </source>
</evidence>
<protein>
    <submittedName>
        <fullName evidence="8">Menaquinone-cytochrome c reductase, cytochrome B subunit</fullName>
    </submittedName>
</protein>
<proteinExistence type="predicted"/>
<feature type="domain" description="Cytochrome c" evidence="7">
    <location>
        <begin position="517"/>
        <end position="609"/>
    </location>
</feature>
<dbReference type="GO" id="GO:0016020">
    <property type="term" value="C:membrane"/>
    <property type="evidence" value="ECO:0007669"/>
    <property type="project" value="InterPro"/>
</dbReference>
<evidence type="ECO:0000256" key="1">
    <source>
        <dbReference type="ARBA" id="ARBA00022617"/>
    </source>
</evidence>
<organism evidence="8 9">
    <name type="scientific">Thermogutta terrifontis</name>
    <dbReference type="NCBI Taxonomy" id="1331910"/>
    <lineage>
        <taxon>Bacteria</taxon>
        <taxon>Pseudomonadati</taxon>
        <taxon>Planctomycetota</taxon>
        <taxon>Planctomycetia</taxon>
        <taxon>Pirellulales</taxon>
        <taxon>Thermoguttaceae</taxon>
        <taxon>Thermogutta</taxon>
    </lineage>
</organism>
<dbReference type="GO" id="GO:0046872">
    <property type="term" value="F:metal ion binding"/>
    <property type="evidence" value="ECO:0007669"/>
    <property type="project" value="UniProtKB-KW"/>
</dbReference>
<evidence type="ECO:0000313" key="9">
    <source>
        <dbReference type="Proteomes" id="UP000215086"/>
    </source>
</evidence>
<keyword evidence="5" id="KW-1133">Transmembrane helix</keyword>
<dbReference type="SUPFAM" id="SSF81342">
    <property type="entry name" value="Transmembrane di-heme cytochromes"/>
    <property type="match status" value="1"/>
</dbReference>
<feature type="domain" description="Cytochrome c" evidence="7">
    <location>
        <begin position="764"/>
        <end position="855"/>
    </location>
</feature>
<dbReference type="InterPro" id="IPR005797">
    <property type="entry name" value="Cyt_b/b6_N"/>
</dbReference>
<name>A0A286RCQ0_9BACT</name>
<dbReference type="Proteomes" id="UP000215086">
    <property type="component" value="Chromosome"/>
</dbReference>
<feature type="transmembrane region" description="Helical" evidence="5">
    <location>
        <begin position="184"/>
        <end position="206"/>
    </location>
</feature>
<dbReference type="EMBL" id="CP018477">
    <property type="protein sequence ID" value="ASV73735.1"/>
    <property type="molecule type" value="Genomic_DNA"/>
</dbReference>
<feature type="domain" description="Cytochrome c" evidence="7">
    <location>
        <begin position="652"/>
        <end position="752"/>
    </location>
</feature>
<dbReference type="SUPFAM" id="SSF46626">
    <property type="entry name" value="Cytochrome c"/>
    <property type="match status" value="3"/>
</dbReference>
<dbReference type="GO" id="GO:0020037">
    <property type="term" value="F:heme binding"/>
    <property type="evidence" value="ECO:0007669"/>
    <property type="project" value="InterPro"/>
</dbReference>
<dbReference type="Gene3D" id="1.10.760.10">
    <property type="entry name" value="Cytochrome c-like domain"/>
    <property type="match status" value="2"/>
</dbReference>